<feature type="transmembrane region" description="Helical" evidence="1">
    <location>
        <begin position="216"/>
        <end position="236"/>
    </location>
</feature>
<dbReference type="eggNOG" id="ENOG502R2IJ">
    <property type="taxonomic scope" value="Eukaryota"/>
</dbReference>
<organism evidence="3">
    <name type="scientific">Caenorhabditis remanei</name>
    <name type="common">Caenorhabditis vulgaris</name>
    <dbReference type="NCBI Taxonomy" id="31234"/>
    <lineage>
        <taxon>Eukaryota</taxon>
        <taxon>Metazoa</taxon>
        <taxon>Ecdysozoa</taxon>
        <taxon>Nematoda</taxon>
        <taxon>Chromadorea</taxon>
        <taxon>Rhabditida</taxon>
        <taxon>Rhabditina</taxon>
        <taxon>Rhabditomorpha</taxon>
        <taxon>Rhabditoidea</taxon>
        <taxon>Rhabditidae</taxon>
        <taxon>Peloderinae</taxon>
        <taxon>Caenorhabditis</taxon>
    </lineage>
</organism>
<sequence length="292" mass="33194">MSIMNLSAVIISILGVVFSIFTSIMNIYLLLIYRRKKDDILIFYYRFALDVLIGFTITVFLSFVIIYALFTEDLLGYHNLIVYFAVPASAIGAVRSIITLAISVERLMATYTPLFFHNYRQLFSPVLIMTVAVLFGLTEPSVLFGFCNYTLSIQRSCAALGCAVNHCFFIYWATHKMVVFAFIFSFSILVCLKLFVLNRSNGHESVQLSRINRLALIDAGIICFFDFLPNIVASQFSSHPFFSFQNIGPYGAVSKIFGCAIEAFLVFRTLSRQNALHESETTFKTKIRRCRF</sequence>
<dbReference type="AlphaFoldDB" id="E3LL08"/>
<dbReference type="PANTHER" id="PTHR10664">
    <property type="entry name" value="SERPENTINE RECEPTOR-C.ELEGANS"/>
    <property type="match status" value="1"/>
</dbReference>
<dbReference type="PANTHER" id="PTHR10664:SF2">
    <property type="entry name" value="SERPENTINE RECEPTOR, CLASS BC (CLASS B-LIKE)"/>
    <property type="match status" value="1"/>
</dbReference>
<dbReference type="Proteomes" id="UP000008281">
    <property type="component" value="Unassembled WGS sequence"/>
</dbReference>
<keyword evidence="1" id="KW-1133">Transmembrane helix</keyword>
<feature type="transmembrane region" description="Helical" evidence="1">
    <location>
        <begin position="248"/>
        <end position="267"/>
    </location>
</feature>
<evidence type="ECO:0000313" key="3">
    <source>
        <dbReference type="Proteomes" id="UP000008281"/>
    </source>
</evidence>
<feature type="transmembrane region" description="Helical" evidence="1">
    <location>
        <begin position="6"/>
        <end position="31"/>
    </location>
</feature>
<dbReference type="InterPro" id="IPR019420">
    <property type="entry name" value="7TM_GPCR_serpentine_rcpt_Srbc"/>
</dbReference>
<accession>E3LL08</accession>
<dbReference type="OrthoDB" id="5868788at2759"/>
<evidence type="ECO:0008006" key="4">
    <source>
        <dbReference type="Google" id="ProtNLM"/>
    </source>
</evidence>
<reference evidence="2" key="1">
    <citation type="submission" date="2007-07" db="EMBL/GenBank/DDBJ databases">
        <title>PCAP assembly of the Caenorhabditis remanei genome.</title>
        <authorList>
            <consortium name="The Caenorhabditis remanei Sequencing Consortium"/>
            <person name="Wilson R.K."/>
        </authorList>
    </citation>
    <scope>NUCLEOTIDE SEQUENCE [LARGE SCALE GENOMIC DNA]</scope>
    <source>
        <strain evidence="2">PB4641</strain>
    </source>
</reference>
<dbReference type="InParanoid" id="E3LL08"/>
<protein>
    <recommendedName>
        <fullName evidence="4">Serpentine Receptor, class BC (Class B-like)</fullName>
    </recommendedName>
</protein>
<feature type="transmembrane region" description="Helical" evidence="1">
    <location>
        <begin position="122"/>
        <end position="146"/>
    </location>
</feature>
<keyword evidence="3" id="KW-1185">Reference proteome</keyword>
<dbReference type="STRING" id="31234.E3LL08"/>
<gene>
    <name evidence="2" type="ORF">CRE_18994</name>
</gene>
<name>E3LL08_CAERE</name>
<dbReference type="EMBL" id="DS268410">
    <property type="protein sequence ID" value="EFP00073.1"/>
    <property type="molecule type" value="Genomic_DNA"/>
</dbReference>
<feature type="transmembrane region" description="Helical" evidence="1">
    <location>
        <begin position="81"/>
        <end position="102"/>
    </location>
</feature>
<feature type="transmembrane region" description="Helical" evidence="1">
    <location>
        <begin position="178"/>
        <end position="196"/>
    </location>
</feature>
<keyword evidence="1" id="KW-0472">Membrane</keyword>
<dbReference type="HOGENOM" id="CLU_059075_1_0_1"/>
<evidence type="ECO:0000256" key="1">
    <source>
        <dbReference type="SAM" id="Phobius"/>
    </source>
</evidence>
<dbReference type="Pfam" id="PF10316">
    <property type="entry name" value="7TM_GPCR_Srbc"/>
    <property type="match status" value="1"/>
</dbReference>
<proteinExistence type="predicted"/>
<evidence type="ECO:0000313" key="2">
    <source>
        <dbReference type="EMBL" id="EFP00073.1"/>
    </source>
</evidence>
<keyword evidence="1" id="KW-0812">Transmembrane</keyword>
<feature type="transmembrane region" description="Helical" evidence="1">
    <location>
        <begin position="43"/>
        <end position="69"/>
    </location>
</feature>